<dbReference type="InterPro" id="IPR058240">
    <property type="entry name" value="rSAM_sf"/>
</dbReference>
<proteinExistence type="predicted"/>
<keyword evidence="2" id="KW-0004">4Fe-4S</keyword>
<dbReference type="NCBIfam" id="TIGR04085">
    <property type="entry name" value="rSAM_more_4Fe4S"/>
    <property type="match status" value="1"/>
</dbReference>
<dbReference type="Proteomes" id="UP000285138">
    <property type="component" value="Unassembled WGS sequence"/>
</dbReference>
<organism evidence="8 9">
    <name type="scientific">Candidatus Syntrophonatronum acetioxidans</name>
    <dbReference type="NCBI Taxonomy" id="1795816"/>
    <lineage>
        <taxon>Bacteria</taxon>
        <taxon>Bacillati</taxon>
        <taxon>Bacillota</taxon>
        <taxon>Clostridia</taxon>
        <taxon>Eubacteriales</taxon>
        <taxon>Syntrophomonadaceae</taxon>
        <taxon>Candidatus Syntrophonatronum</taxon>
    </lineage>
</organism>
<keyword evidence="4" id="KW-0479">Metal-binding</keyword>
<dbReference type="Gene3D" id="3.20.20.70">
    <property type="entry name" value="Aldolase class I"/>
    <property type="match status" value="1"/>
</dbReference>
<dbReference type="SFLD" id="SFLDS00029">
    <property type="entry name" value="Radical_SAM"/>
    <property type="match status" value="1"/>
</dbReference>
<protein>
    <submittedName>
        <fullName evidence="8">Thioether cross-link-forming SCIFF peptide maturase</fullName>
    </submittedName>
</protein>
<dbReference type="GO" id="GO:0016491">
    <property type="term" value="F:oxidoreductase activity"/>
    <property type="evidence" value="ECO:0007669"/>
    <property type="project" value="InterPro"/>
</dbReference>
<evidence type="ECO:0000256" key="3">
    <source>
        <dbReference type="ARBA" id="ARBA00022691"/>
    </source>
</evidence>
<dbReference type="InterPro" id="IPR013785">
    <property type="entry name" value="Aldolase_TIM"/>
</dbReference>
<evidence type="ECO:0000256" key="4">
    <source>
        <dbReference type="ARBA" id="ARBA00022723"/>
    </source>
</evidence>
<evidence type="ECO:0000256" key="2">
    <source>
        <dbReference type="ARBA" id="ARBA00022485"/>
    </source>
</evidence>
<dbReference type="PROSITE" id="PS01305">
    <property type="entry name" value="MOAA_NIFB_PQQE"/>
    <property type="match status" value="1"/>
</dbReference>
<name>A0A424YHQ0_9FIRM</name>
<dbReference type="SUPFAM" id="SSF102114">
    <property type="entry name" value="Radical SAM enzymes"/>
    <property type="match status" value="1"/>
</dbReference>
<keyword evidence="5" id="KW-0408">Iron</keyword>
<evidence type="ECO:0000256" key="6">
    <source>
        <dbReference type="ARBA" id="ARBA00023014"/>
    </source>
</evidence>
<dbReference type="PANTHER" id="PTHR43273">
    <property type="entry name" value="ANAEROBIC SULFATASE-MATURATING ENZYME HOMOLOG ASLB-RELATED"/>
    <property type="match status" value="1"/>
</dbReference>
<feature type="domain" description="Radical SAM core" evidence="7">
    <location>
        <begin position="92"/>
        <end position="327"/>
    </location>
</feature>
<dbReference type="CDD" id="cd01335">
    <property type="entry name" value="Radical_SAM"/>
    <property type="match status" value="1"/>
</dbReference>
<dbReference type="PANTHER" id="PTHR43273:SF8">
    <property type="entry name" value="RADICAL SAM DOMAIN PROTEIN"/>
    <property type="match status" value="1"/>
</dbReference>
<gene>
    <name evidence="8" type="primary">scfB</name>
    <name evidence="8" type="ORF">D5R97_01700</name>
</gene>
<accession>A0A424YHQ0</accession>
<keyword evidence="3" id="KW-0949">S-adenosyl-L-methionine</keyword>
<dbReference type="NCBIfam" id="TIGR03974">
    <property type="entry name" value="rSAM_six_Cys"/>
    <property type="match status" value="1"/>
</dbReference>
<dbReference type="InterPro" id="IPR007197">
    <property type="entry name" value="rSAM"/>
</dbReference>
<evidence type="ECO:0000313" key="8">
    <source>
        <dbReference type="EMBL" id="RQD77753.1"/>
    </source>
</evidence>
<dbReference type="AlphaFoldDB" id="A0A424YHQ0"/>
<dbReference type="InterPro" id="IPR023867">
    <property type="entry name" value="Sulphatase_maturase_rSAM"/>
</dbReference>
<sequence length="458" mass="52658">MTEGLIHKFRYKDLNIVLDVNSGAVHLVDEPGWKVIELMERGLTEKEVKRELENTFSQPYQVGKALEEVKELKEKGLLFSRDFLENYTRPPEYLVKALCFNISHDCNMSCRYCFASEGSFGGRRSLMPREVAFRGIDFLIENSPSRKNCEVDFFGGEPLLNFPLIKETVDYARRRGKEAGKEFKFTVTTNGLLLREEVMEYLDGEDFSVVLSLDGRKEVNDRLRPLKEGGGTYDLLVPRYLSFLEGRGHQDYYLRGTYTRHNLDFSHDFQHLVELGFRSISLEPVVASPESSYALQEEDLPLLFQEYEKVASLLQEYHQRKKPASFFHFNLDLSQGPCIKKRMAGCGAGTEYLALSPEGGLYPCHQFVGQEGFFMGNVLKDLTYDKKLYAKFLKLDVNHKEDCRQCWAKFFCGGGCHANAYNFNGDLEKPCSLGCELEKKRIECALALKAYQYLQEKR</sequence>
<evidence type="ECO:0000259" key="7">
    <source>
        <dbReference type="PROSITE" id="PS51918"/>
    </source>
</evidence>
<dbReference type="GO" id="GO:0046872">
    <property type="term" value="F:metal ion binding"/>
    <property type="evidence" value="ECO:0007669"/>
    <property type="project" value="UniProtKB-KW"/>
</dbReference>
<comment type="caution">
    <text evidence="8">The sequence shown here is derived from an EMBL/GenBank/DDBJ whole genome shotgun (WGS) entry which is preliminary data.</text>
</comment>
<evidence type="ECO:0000313" key="9">
    <source>
        <dbReference type="Proteomes" id="UP000285138"/>
    </source>
</evidence>
<dbReference type="SFLD" id="SFLDG01386">
    <property type="entry name" value="main_SPASM_domain-containing"/>
    <property type="match status" value="1"/>
</dbReference>
<dbReference type="CDD" id="cd21124">
    <property type="entry name" value="SPASM_CteB-like"/>
    <property type="match status" value="1"/>
</dbReference>
<dbReference type="Pfam" id="PF04055">
    <property type="entry name" value="Radical_SAM"/>
    <property type="match status" value="1"/>
</dbReference>
<comment type="cofactor">
    <cofactor evidence="1">
        <name>[4Fe-4S] cluster</name>
        <dbReference type="ChEBI" id="CHEBI:49883"/>
    </cofactor>
</comment>
<dbReference type="InterPro" id="IPR047602">
    <property type="entry name" value="SPASM_CteB-like"/>
</dbReference>
<dbReference type="SFLD" id="SFLDG01067">
    <property type="entry name" value="SPASM/twitch_domain_containing"/>
    <property type="match status" value="1"/>
</dbReference>
<dbReference type="InterPro" id="IPR024025">
    <property type="entry name" value="SCIFF_rSAM_maturase"/>
</dbReference>
<dbReference type="GO" id="GO:0051539">
    <property type="term" value="F:4 iron, 4 sulfur cluster binding"/>
    <property type="evidence" value="ECO:0007669"/>
    <property type="project" value="UniProtKB-KW"/>
</dbReference>
<evidence type="ECO:0000256" key="5">
    <source>
        <dbReference type="ARBA" id="ARBA00023004"/>
    </source>
</evidence>
<reference evidence="8 9" key="1">
    <citation type="submission" date="2018-08" db="EMBL/GenBank/DDBJ databases">
        <title>The metabolism and importance of syntrophic acetate oxidation coupled to methane or sulfide production in haloalkaline environments.</title>
        <authorList>
            <person name="Timmers P.H.A."/>
            <person name="Vavourakis C.D."/>
            <person name="Sorokin D.Y."/>
            <person name="Sinninghe Damste J.S."/>
            <person name="Muyzer G."/>
            <person name="Stams A.J.M."/>
            <person name="Plugge C.M."/>
        </authorList>
    </citation>
    <scope>NUCLEOTIDE SEQUENCE [LARGE SCALE GENOMIC DNA]</scope>
    <source>
        <strain evidence="8">MSAO_Bac1</strain>
    </source>
</reference>
<dbReference type="PROSITE" id="PS51918">
    <property type="entry name" value="RADICAL_SAM"/>
    <property type="match status" value="1"/>
</dbReference>
<keyword evidence="6" id="KW-0411">Iron-sulfur</keyword>
<dbReference type="EMBL" id="QZAA01000055">
    <property type="protein sequence ID" value="RQD77753.1"/>
    <property type="molecule type" value="Genomic_DNA"/>
</dbReference>
<dbReference type="InterPro" id="IPR000385">
    <property type="entry name" value="MoaA_NifB_PqqE_Fe-S-bd_CS"/>
</dbReference>
<dbReference type="SFLD" id="SFLDG01384">
    <property type="entry name" value="thioether_bond_formation_requi"/>
    <property type="match status" value="1"/>
</dbReference>
<evidence type="ECO:0000256" key="1">
    <source>
        <dbReference type="ARBA" id="ARBA00001966"/>
    </source>
</evidence>
<dbReference type="InterPro" id="IPR023885">
    <property type="entry name" value="4Fe4S-binding_SPASM_dom"/>
</dbReference>